<dbReference type="EMBL" id="AP011177">
    <property type="protein sequence ID" value="BAJ02431.1"/>
    <property type="molecule type" value="Genomic_DNA"/>
</dbReference>
<evidence type="ECO:0000313" key="2">
    <source>
        <dbReference type="Proteomes" id="UP000002350"/>
    </source>
</evidence>
<dbReference type="eggNOG" id="COG2911">
    <property type="taxonomic scope" value="Bacteria"/>
</dbReference>
<dbReference type="Proteomes" id="UP000002350">
    <property type="component" value="Chromosome"/>
</dbReference>
<dbReference type="HOGENOM" id="CLU_3383771_0_0_6"/>
<protein>
    <submittedName>
        <fullName evidence="1">Uncharacterized protein</fullName>
    </submittedName>
</protein>
<name>D4ZL82_SHEVD</name>
<accession>D4ZL82</accession>
<dbReference type="AlphaFoldDB" id="D4ZL82"/>
<dbReference type="KEGG" id="svo:SVI_2460"/>
<reference evidence="2" key="1">
    <citation type="journal article" date="2010" name="Mol. Biosyst.">
        <title>Complete genome sequence and comparative analysis of Shewanella violacea, a psychrophilic and piezophilic bacterium from deep sea floor sediments.</title>
        <authorList>
            <person name="Aono E."/>
            <person name="Baba T."/>
            <person name="Ara T."/>
            <person name="Nishi T."/>
            <person name="Nakamichi T."/>
            <person name="Inamoto E."/>
            <person name="Toyonaga H."/>
            <person name="Hasegawa M."/>
            <person name="Takai Y."/>
            <person name="Okumura Y."/>
            <person name="Baba M."/>
            <person name="Tomita M."/>
            <person name="Kato C."/>
            <person name="Oshima T."/>
            <person name="Nakasone K."/>
            <person name="Mori H."/>
        </authorList>
    </citation>
    <scope>NUCLEOTIDE SEQUENCE [LARGE SCALE GENOMIC DNA]</scope>
    <source>
        <strain evidence="2">JCM 10179 / CIP 106290 / LMG 19151 / DSS12</strain>
    </source>
</reference>
<keyword evidence="2" id="KW-1185">Reference proteome</keyword>
<proteinExistence type="predicted"/>
<organism evidence="1 2">
    <name type="scientific">Shewanella violacea (strain JCM 10179 / CIP 106290 / LMG 19151 / DSS12)</name>
    <dbReference type="NCBI Taxonomy" id="637905"/>
    <lineage>
        <taxon>Bacteria</taxon>
        <taxon>Pseudomonadati</taxon>
        <taxon>Pseudomonadota</taxon>
        <taxon>Gammaproteobacteria</taxon>
        <taxon>Alteromonadales</taxon>
        <taxon>Shewanellaceae</taxon>
        <taxon>Shewanella</taxon>
    </lineage>
</organism>
<gene>
    <name evidence="1" type="ordered locus">SVI_2460</name>
</gene>
<sequence length="33" mass="3967">MTVRYYLLSQLYLESVSGTLEQTLDIYYNFDID</sequence>
<evidence type="ECO:0000313" key="1">
    <source>
        <dbReference type="EMBL" id="BAJ02431.1"/>
    </source>
</evidence>